<feature type="transmembrane region" description="Helical" evidence="7">
    <location>
        <begin position="306"/>
        <end position="324"/>
    </location>
</feature>
<evidence type="ECO:0000259" key="8">
    <source>
        <dbReference type="PROSITE" id="PS50850"/>
    </source>
</evidence>
<proteinExistence type="predicted"/>
<evidence type="ECO:0000256" key="7">
    <source>
        <dbReference type="SAM" id="Phobius"/>
    </source>
</evidence>
<organism evidence="9 10">
    <name type="scientific">Streptomyces taklimakanensis</name>
    <dbReference type="NCBI Taxonomy" id="2569853"/>
    <lineage>
        <taxon>Bacteria</taxon>
        <taxon>Bacillati</taxon>
        <taxon>Actinomycetota</taxon>
        <taxon>Actinomycetes</taxon>
        <taxon>Kitasatosporales</taxon>
        <taxon>Streptomycetaceae</taxon>
        <taxon>Streptomyces</taxon>
    </lineage>
</organism>
<keyword evidence="5 7" id="KW-1133">Transmembrane helix</keyword>
<protein>
    <submittedName>
        <fullName evidence="9">MFS transporter</fullName>
    </submittedName>
</protein>
<comment type="caution">
    <text evidence="9">The sequence shown here is derived from an EMBL/GenBank/DDBJ whole genome shotgun (WGS) entry which is preliminary data.</text>
</comment>
<name>A0A6G2BJY7_9ACTN</name>
<feature type="transmembrane region" description="Helical" evidence="7">
    <location>
        <begin position="180"/>
        <end position="205"/>
    </location>
</feature>
<dbReference type="Proteomes" id="UP000473014">
    <property type="component" value="Unassembled WGS sequence"/>
</dbReference>
<evidence type="ECO:0000256" key="5">
    <source>
        <dbReference type="ARBA" id="ARBA00022989"/>
    </source>
</evidence>
<evidence type="ECO:0000256" key="1">
    <source>
        <dbReference type="ARBA" id="ARBA00004651"/>
    </source>
</evidence>
<dbReference type="AlphaFoldDB" id="A0A6G2BJY7"/>
<keyword evidence="3" id="KW-1003">Cell membrane</keyword>
<feature type="transmembrane region" description="Helical" evidence="7">
    <location>
        <begin position="397"/>
        <end position="415"/>
    </location>
</feature>
<feature type="transmembrane region" description="Helical" evidence="7">
    <location>
        <begin position="64"/>
        <end position="88"/>
    </location>
</feature>
<dbReference type="PANTHER" id="PTHR23513:SF6">
    <property type="entry name" value="MAJOR FACILITATOR SUPERFAMILY ASSOCIATED DOMAIN-CONTAINING PROTEIN"/>
    <property type="match status" value="1"/>
</dbReference>
<dbReference type="GO" id="GO:0022857">
    <property type="term" value="F:transmembrane transporter activity"/>
    <property type="evidence" value="ECO:0007669"/>
    <property type="project" value="InterPro"/>
</dbReference>
<dbReference type="InterPro" id="IPR020846">
    <property type="entry name" value="MFS_dom"/>
</dbReference>
<dbReference type="GO" id="GO:0005886">
    <property type="term" value="C:plasma membrane"/>
    <property type="evidence" value="ECO:0007669"/>
    <property type="project" value="UniProtKB-SubCell"/>
</dbReference>
<dbReference type="InterPro" id="IPR010290">
    <property type="entry name" value="TM_effector"/>
</dbReference>
<dbReference type="RefSeq" id="WP_155072876.1">
    <property type="nucleotide sequence ID" value="NZ_WIXO01000001.1"/>
</dbReference>
<gene>
    <name evidence="9" type="ORF">F0L17_25465</name>
</gene>
<keyword evidence="4 7" id="KW-0812">Transmembrane</keyword>
<evidence type="ECO:0000256" key="4">
    <source>
        <dbReference type="ARBA" id="ARBA00022692"/>
    </source>
</evidence>
<keyword evidence="2" id="KW-0813">Transport</keyword>
<dbReference type="OrthoDB" id="9815525at2"/>
<dbReference type="CDD" id="cd06173">
    <property type="entry name" value="MFS_MefA_like"/>
    <property type="match status" value="1"/>
</dbReference>
<keyword evidence="6 7" id="KW-0472">Membrane</keyword>
<evidence type="ECO:0000313" key="9">
    <source>
        <dbReference type="EMBL" id="MTE22389.1"/>
    </source>
</evidence>
<evidence type="ECO:0000313" key="10">
    <source>
        <dbReference type="Proteomes" id="UP000473014"/>
    </source>
</evidence>
<dbReference type="SUPFAM" id="SSF103473">
    <property type="entry name" value="MFS general substrate transporter"/>
    <property type="match status" value="1"/>
</dbReference>
<evidence type="ECO:0000256" key="3">
    <source>
        <dbReference type="ARBA" id="ARBA00022475"/>
    </source>
</evidence>
<feature type="transmembrane region" description="Helical" evidence="7">
    <location>
        <begin position="373"/>
        <end position="391"/>
    </location>
</feature>
<dbReference type="Pfam" id="PF05977">
    <property type="entry name" value="MFS_3"/>
    <property type="match status" value="1"/>
</dbReference>
<feature type="transmembrane region" description="Helical" evidence="7">
    <location>
        <begin position="275"/>
        <end position="294"/>
    </location>
</feature>
<feature type="domain" description="Major facilitator superfamily (MFS) profile" evidence="8">
    <location>
        <begin position="239"/>
        <end position="431"/>
    </location>
</feature>
<dbReference type="InterPro" id="IPR036259">
    <property type="entry name" value="MFS_trans_sf"/>
</dbReference>
<evidence type="ECO:0000256" key="6">
    <source>
        <dbReference type="ARBA" id="ARBA00023136"/>
    </source>
</evidence>
<dbReference type="PANTHER" id="PTHR23513">
    <property type="entry name" value="INTEGRAL MEMBRANE EFFLUX PROTEIN-RELATED"/>
    <property type="match status" value="1"/>
</dbReference>
<feature type="transmembrane region" description="Helical" evidence="7">
    <location>
        <begin position="330"/>
        <end position="352"/>
    </location>
</feature>
<sequence length="431" mass="44963">MTETGSVTVRVPSPRKPPRDWWGLWRRPDFRRLWTGEVTSALGTAVGSVALPLVAVVVLDAPPIMLGVITASAWLPWLFIGLLAGAWVDRLSRRRVMQTCDALLIGIHLSVPLAAWAGLLTIWQLVAVALLSGGVRVFFHTAYGAIVPTLVAGSELLEANVKLRSGESAADVAGPGLAGIIAQFLGAVSAVLVHAVSYVVSLVCLSRIETRESPPERSARRGIRREIAEGVHFVSGDRYLRVLVCFSALGNVALSGIQSVQVLFLVRIVGLEPGGVGMVFAVVSVGGLLGATLAGRIARRFGTARALLACELVAAPCIVLLPLAGHRVPLAAATLAWAVAVGGIVAGNVVSGSFVQSYCPRPLLGRVRATTSTLNYGAFAAGALLGGFLGQSLGLTGTIWIMCAVLAGAATLLLLSPVRPLRDLPTVPDPT</sequence>
<feature type="transmembrane region" description="Helical" evidence="7">
    <location>
        <begin position="100"/>
        <end position="126"/>
    </location>
</feature>
<dbReference type="Gene3D" id="1.20.1250.20">
    <property type="entry name" value="MFS general substrate transporter like domains"/>
    <property type="match status" value="1"/>
</dbReference>
<dbReference type="PROSITE" id="PS50850">
    <property type="entry name" value="MFS"/>
    <property type="match status" value="1"/>
</dbReference>
<evidence type="ECO:0000256" key="2">
    <source>
        <dbReference type="ARBA" id="ARBA00022448"/>
    </source>
</evidence>
<feature type="transmembrane region" description="Helical" evidence="7">
    <location>
        <begin position="34"/>
        <end position="58"/>
    </location>
</feature>
<keyword evidence="10" id="KW-1185">Reference proteome</keyword>
<feature type="transmembrane region" description="Helical" evidence="7">
    <location>
        <begin position="242"/>
        <end position="269"/>
    </location>
</feature>
<reference evidence="9 10" key="1">
    <citation type="submission" date="2019-11" db="EMBL/GenBank/DDBJ databases">
        <authorList>
            <person name="Yuan L."/>
        </authorList>
    </citation>
    <scope>NUCLEOTIDE SEQUENCE [LARGE SCALE GENOMIC DNA]</scope>
    <source>
        <strain evidence="9 10">TRM43335</strain>
    </source>
</reference>
<accession>A0A6G2BJY7</accession>
<dbReference type="EMBL" id="WIXO01000001">
    <property type="protein sequence ID" value="MTE22389.1"/>
    <property type="molecule type" value="Genomic_DNA"/>
</dbReference>
<comment type="subcellular location">
    <subcellularLocation>
        <location evidence="1">Cell membrane</location>
        <topology evidence="1">Multi-pass membrane protein</topology>
    </subcellularLocation>
</comment>